<keyword evidence="2" id="KW-0521">NADP</keyword>
<dbReference type="OrthoDB" id="3358371at2759"/>
<name>A0A9W8DWQ2_9FUNG</name>
<evidence type="ECO:0000313" key="4">
    <source>
        <dbReference type="EMBL" id="KAJ1929271.1"/>
    </source>
</evidence>
<dbReference type="CDD" id="cd05251">
    <property type="entry name" value="NmrA_like_SDR_a"/>
    <property type="match status" value="1"/>
</dbReference>
<dbReference type="SUPFAM" id="SSF51735">
    <property type="entry name" value="NAD(P)-binding Rossmann-fold domains"/>
    <property type="match status" value="1"/>
</dbReference>
<protein>
    <recommendedName>
        <fullName evidence="3">NmrA-like domain-containing protein</fullName>
    </recommendedName>
</protein>
<comment type="similarity">
    <text evidence="1">Belongs to the NmrA-type oxidoreductase family.</text>
</comment>
<dbReference type="Gene3D" id="3.40.50.720">
    <property type="entry name" value="NAD(P)-binding Rossmann-like Domain"/>
    <property type="match status" value="1"/>
</dbReference>
<proteinExistence type="inferred from homology"/>
<keyword evidence="5" id="KW-1185">Reference proteome</keyword>
<gene>
    <name evidence="4" type="ORF">IWQ60_001326</name>
</gene>
<evidence type="ECO:0000256" key="1">
    <source>
        <dbReference type="ARBA" id="ARBA00006328"/>
    </source>
</evidence>
<dbReference type="AlphaFoldDB" id="A0A9W8DWQ2"/>
<evidence type="ECO:0000256" key="2">
    <source>
        <dbReference type="ARBA" id="ARBA00022857"/>
    </source>
</evidence>
<dbReference type="Proteomes" id="UP001150569">
    <property type="component" value="Unassembled WGS sequence"/>
</dbReference>
<accession>A0A9W8DWQ2</accession>
<organism evidence="4 5">
    <name type="scientific">Tieghemiomyces parasiticus</name>
    <dbReference type="NCBI Taxonomy" id="78921"/>
    <lineage>
        <taxon>Eukaryota</taxon>
        <taxon>Fungi</taxon>
        <taxon>Fungi incertae sedis</taxon>
        <taxon>Zoopagomycota</taxon>
        <taxon>Kickxellomycotina</taxon>
        <taxon>Dimargaritomycetes</taxon>
        <taxon>Dimargaritales</taxon>
        <taxon>Dimargaritaceae</taxon>
        <taxon>Tieghemiomyces</taxon>
    </lineage>
</organism>
<dbReference type="PANTHER" id="PTHR42748:SF31">
    <property type="entry name" value="NMRA-LIKE DOMAIN-CONTAINING PROTEIN-RELATED"/>
    <property type="match status" value="1"/>
</dbReference>
<dbReference type="GO" id="GO:0005634">
    <property type="term" value="C:nucleus"/>
    <property type="evidence" value="ECO:0007669"/>
    <property type="project" value="TreeGrafter"/>
</dbReference>
<dbReference type="Pfam" id="PF05368">
    <property type="entry name" value="NmrA"/>
    <property type="match status" value="1"/>
</dbReference>
<dbReference type="InterPro" id="IPR008030">
    <property type="entry name" value="NmrA-like"/>
</dbReference>
<dbReference type="PANTHER" id="PTHR42748">
    <property type="entry name" value="NITROGEN METABOLITE REPRESSION PROTEIN NMRA FAMILY MEMBER"/>
    <property type="match status" value="1"/>
</dbReference>
<dbReference type="InterPro" id="IPR051164">
    <property type="entry name" value="NmrA-like_oxidored"/>
</dbReference>
<evidence type="ECO:0000313" key="5">
    <source>
        <dbReference type="Proteomes" id="UP001150569"/>
    </source>
</evidence>
<dbReference type="Gene3D" id="3.90.25.10">
    <property type="entry name" value="UDP-galactose 4-epimerase, domain 1"/>
    <property type="match status" value="1"/>
</dbReference>
<dbReference type="EMBL" id="JANBPT010000041">
    <property type="protein sequence ID" value="KAJ1929271.1"/>
    <property type="molecule type" value="Genomic_DNA"/>
</dbReference>
<dbReference type="InterPro" id="IPR036291">
    <property type="entry name" value="NAD(P)-bd_dom_sf"/>
</dbReference>
<evidence type="ECO:0000259" key="3">
    <source>
        <dbReference type="Pfam" id="PF05368"/>
    </source>
</evidence>
<comment type="caution">
    <text evidence="4">The sequence shown here is derived from an EMBL/GenBank/DDBJ whole genome shotgun (WGS) entry which is preliminary data.</text>
</comment>
<reference evidence="4" key="1">
    <citation type="submission" date="2022-07" db="EMBL/GenBank/DDBJ databases">
        <title>Phylogenomic reconstructions and comparative analyses of Kickxellomycotina fungi.</title>
        <authorList>
            <person name="Reynolds N.K."/>
            <person name="Stajich J.E."/>
            <person name="Barry K."/>
            <person name="Grigoriev I.V."/>
            <person name="Crous P."/>
            <person name="Smith M.E."/>
        </authorList>
    </citation>
    <scope>NUCLEOTIDE SEQUENCE</scope>
    <source>
        <strain evidence="4">RSA 861</strain>
    </source>
</reference>
<feature type="domain" description="NmrA-like" evidence="3">
    <location>
        <begin position="5"/>
        <end position="300"/>
    </location>
</feature>
<sequence length="310" mass="33806">MGDTKPIIAVVGATGLQGGSVANALLDTGRFTVRALTRTLDSDAALALADRGAQVVQADVYRPDDLNAALAGAYGVFFTTFSDFPSKQPGLEVVQGKNVADAAQRAGIKHVVFSTLPNLRQLSSGKYPHVHHFNEKAEVAAYIKSLGLPATFMVYGYYMTNVTASPFAYRKVAVGDTEEYEFLVPVPVSSVTAVADTAGDGGRCVTHCLMNSEETVGQEYFVATEFLTYEEMARELAQATGKVIRAVQLSPEEIAQHPVFRTDEARDMFNFFHEFGYPAELNLDKTANTFGKLTTFREFLKREKHVALPQ</sequence>